<comment type="caution">
    <text evidence="3">The sequence shown here is derived from an EMBL/GenBank/DDBJ whole genome shotgun (WGS) entry which is preliminary data.</text>
</comment>
<dbReference type="Pfam" id="PF02704">
    <property type="entry name" value="GASA"/>
    <property type="match status" value="1"/>
</dbReference>
<keyword evidence="2" id="KW-0732">Signal</keyword>
<comment type="similarity">
    <text evidence="1">Belongs to the GASA family.</text>
</comment>
<dbReference type="Proteomes" id="UP000036987">
    <property type="component" value="Unassembled WGS sequence"/>
</dbReference>
<dbReference type="OMA" id="NAPETRC"/>
<evidence type="ECO:0000313" key="4">
    <source>
        <dbReference type="Proteomes" id="UP000036987"/>
    </source>
</evidence>
<gene>
    <name evidence="3" type="ORF">ZOSMA_157G00160</name>
</gene>
<dbReference type="InterPro" id="IPR003854">
    <property type="entry name" value="GASA"/>
</dbReference>
<dbReference type="EMBL" id="LFYR01000612">
    <property type="protein sequence ID" value="KMZ72938.1"/>
    <property type="molecule type" value="Genomic_DNA"/>
</dbReference>
<proteinExistence type="inferred from homology"/>
<sequence length="96" mass="11084">MAAMRPHNMLLYVVLLIVMLALSHFAEGRGVYVHRKDCRRKCDFRCSKTHHKKPCKFYCNKCCKVCLCVPPGTYGHKHLCPCYNNWKTQLGGPKCP</sequence>
<feature type="chain" id="PRO_5005528051" evidence="2">
    <location>
        <begin position="29"/>
        <end position="96"/>
    </location>
</feature>
<keyword evidence="4" id="KW-1185">Reference proteome</keyword>
<accession>A0A0K9PV64</accession>
<evidence type="ECO:0000256" key="2">
    <source>
        <dbReference type="SAM" id="SignalP"/>
    </source>
</evidence>
<dbReference type="AlphaFoldDB" id="A0A0K9PV64"/>
<name>A0A0K9PV64_ZOSMR</name>
<dbReference type="PANTHER" id="PTHR23201:SF92">
    <property type="entry name" value="GIBBERELLIN-REGULATED PROTEIN 12"/>
    <property type="match status" value="1"/>
</dbReference>
<dbReference type="STRING" id="29655.A0A0K9PV64"/>
<dbReference type="OrthoDB" id="1886938at2759"/>
<dbReference type="PANTHER" id="PTHR23201">
    <property type="entry name" value="EXTENSIN, PROLINE-RICH PROTEIN"/>
    <property type="match status" value="1"/>
</dbReference>
<evidence type="ECO:0000256" key="1">
    <source>
        <dbReference type="ARBA" id="ARBA00010582"/>
    </source>
</evidence>
<organism evidence="3 4">
    <name type="scientific">Zostera marina</name>
    <name type="common">Eelgrass</name>
    <dbReference type="NCBI Taxonomy" id="29655"/>
    <lineage>
        <taxon>Eukaryota</taxon>
        <taxon>Viridiplantae</taxon>
        <taxon>Streptophyta</taxon>
        <taxon>Embryophyta</taxon>
        <taxon>Tracheophyta</taxon>
        <taxon>Spermatophyta</taxon>
        <taxon>Magnoliopsida</taxon>
        <taxon>Liliopsida</taxon>
        <taxon>Zosteraceae</taxon>
        <taxon>Zostera</taxon>
    </lineage>
</organism>
<feature type="signal peptide" evidence="2">
    <location>
        <begin position="1"/>
        <end position="28"/>
    </location>
</feature>
<reference evidence="4" key="1">
    <citation type="journal article" date="2016" name="Nature">
        <title>The genome of the seagrass Zostera marina reveals angiosperm adaptation to the sea.</title>
        <authorList>
            <person name="Olsen J.L."/>
            <person name="Rouze P."/>
            <person name="Verhelst B."/>
            <person name="Lin Y.-C."/>
            <person name="Bayer T."/>
            <person name="Collen J."/>
            <person name="Dattolo E."/>
            <person name="De Paoli E."/>
            <person name="Dittami S."/>
            <person name="Maumus F."/>
            <person name="Michel G."/>
            <person name="Kersting A."/>
            <person name="Lauritano C."/>
            <person name="Lohaus R."/>
            <person name="Toepel M."/>
            <person name="Tonon T."/>
            <person name="Vanneste K."/>
            <person name="Amirebrahimi M."/>
            <person name="Brakel J."/>
            <person name="Bostroem C."/>
            <person name="Chovatia M."/>
            <person name="Grimwood J."/>
            <person name="Jenkins J.W."/>
            <person name="Jueterbock A."/>
            <person name="Mraz A."/>
            <person name="Stam W.T."/>
            <person name="Tice H."/>
            <person name="Bornberg-Bauer E."/>
            <person name="Green P.J."/>
            <person name="Pearson G.A."/>
            <person name="Procaccini G."/>
            <person name="Duarte C.M."/>
            <person name="Schmutz J."/>
            <person name="Reusch T.B.H."/>
            <person name="Van de Peer Y."/>
        </authorList>
    </citation>
    <scope>NUCLEOTIDE SEQUENCE [LARGE SCALE GENOMIC DNA]</scope>
    <source>
        <strain evidence="4">cv. Finnish</strain>
    </source>
</reference>
<evidence type="ECO:0000313" key="3">
    <source>
        <dbReference type="EMBL" id="KMZ72938.1"/>
    </source>
</evidence>
<protein>
    <submittedName>
        <fullName evidence="3">Gibberellin-regulated family protein</fullName>
    </submittedName>
</protein>